<dbReference type="SMART" id="SM00635">
    <property type="entry name" value="BID_2"/>
    <property type="match status" value="4"/>
</dbReference>
<dbReference type="InterPro" id="IPR003343">
    <property type="entry name" value="Big_2"/>
</dbReference>
<feature type="transmembrane region" description="Helical" evidence="2">
    <location>
        <begin position="699"/>
        <end position="718"/>
    </location>
</feature>
<dbReference type="Gene3D" id="2.60.40.10">
    <property type="entry name" value="Immunoglobulins"/>
    <property type="match status" value="1"/>
</dbReference>
<dbReference type="GO" id="GO:0005975">
    <property type="term" value="P:carbohydrate metabolic process"/>
    <property type="evidence" value="ECO:0007669"/>
    <property type="project" value="UniProtKB-ARBA"/>
</dbReference>
<organism evidence="4 5">
    <name type="scientific">Salana multivorans</name>
    <dbReference type="NCBI Taxonomy" id="120377"/>
    <lineage>
        <taxon>Bacteria</taxon>
        <taxon>Bacillati</taxon>
        <taxon>Actinomycetota</taxon>
        <taxon>Actinomycetes</taxon>
        <taxon>Micrococcales</taxon>
        <taxon>Beutenbergiaceae</taxon>
        <taxon>Salana</taxon>
    </lineage>
</organism>
<feature type="domain" description="BIG2" evidence="3">
    <location>
        <begin position="465"/>
        <end position="549"/>
    </location>
</feature>
<keyword evidence="2" id="KW-0472">Membrane</keyword>
<evidence type="ECO:0000313" key="5">
    <source>
        <dbReference type="Proteomes" id="UP000275356"/>
    </source>
</evidence>
<feature type="compositionally biased region" description="Basic and acidic residues" evidence="1">
    <location>
        <begin position="1"/>
        <end position="16"/>
    </location>
</feature>
<keyword evidence="5" id="KW-1185">Reference proteome</keyword>
<evidence type="ECO:0000259" key="3">
    <source>
        <dbReference type="SMART" id="SM00635"/>
    </source>
</evidence>
<feature type="region of interest" description="Disordered" evidence="1">
    <location>
        <begin position="1"/>
        <end position="29"/>
    </location>
</feature>
<dbReference type="EMBL" id="RKHQ01000002">
    <property type="protein sequence ID" value="ROR93369.1"/>
    <property type="molecule type" value="Genomic_DNA"/>
</dbReference>
<name>A0A3N2D0R6_9MICO</name>
<dbReference type="Proteomes" id="UP000275356">
    <property type="component" value="Unassembled WGS sequence"/>
</dbReference>
<evidence type="ECO:0000256" key="2">
    <source>
        <dbReference type="SAM" id="Phobius"/>
    </source>
</evidence>
<proteinExistence type="predicted"/>
<sequence>MNKTKDQRGRASDRGRLGPGRSGRGRPASLGRLGRAMAAASAAILAGAGIVIGARAASAAPAAPVGHYSGTITNGGGRTVDFDLTAAGTIAQFTANTWLYCGGFPASTPWPWDAAPAIPVADDGTWDREWTFTDPADPSIYFQVSEQGVVNADGTASGTNLMELRWSDGSLFCGGETFSWTAQVEGAVYDPEVSVTPASVTVSGLASPGVTVAGSGYPGNTSVTVSLDGTTAGTVTTNASGAFTYTLTRAGVAAGAHTVRATDGTNEAQATLTVTEDPVVYDPEVSVTPASVTVSGLASPGVTVAGSGYPANTSVTVSLDGTTAGTATTNASGAFTYTLTSPGVAPGAHTVRATDGTNEASATLTVTEDPVVYDPEVTLTPSSVTVSGLASPGVTVAGSGYPANTSVTVSLDGTTAGTATTNASGAFTYTLTSPGVAPGAHTVRATDGTNEASATLTVTEDPVVYDPEVSVTPASVTVSGLASPGVTVAGSGYPANTSVTVSLDGTTAGTATTNASGAFTYTLTSPGVAPGAHTVRATDGTNEASATLTVTEDPVVPDPPSVKPEQDTISAGDLAGTGLLFSGEGFPPGAAVIVLLDGAEVGTATANADGAFEYRLVRADVAAGVHVLAAVSGDLRVETEFAVTADEEPTPEPSDTGSPTPSPTSSATSSPTSTSSPTTTPSPTRSGEELASSGADGSGLSVALGVATLAVAAGGALLRARRRRLA</sequence>
<comment type="caution">
    <text evidence="4">The sequence shown here is derived from an EMBL/GenBank/DDBJ whole genome shotgun (WGS) entry which is preliminary data.</text>
</comment>
<protein>
    <recommendedName>
        <fullName evidence="3">BIG2 domain-containing protein</fullName>
    </recommendedName>
</protein>
<keyword evidence="2" id="KW-0812">Transmembrane</keyword>
<feature type="domain" description="BIG2" evidence="3">
    <location>
        <begin position="189"/>
        <end position="273"/>
    </location>
</feature>
<keyword evidence="2" id="KW-1133">Transmembrane helix</keyword>
<evidence type="ECO:0000313" key="4">
    <source>
        <dbReference type="EMBL" id="ROR93369.1"/>
    </source>
</evidence>
<dbReference type="AlphaFoldDB" id="A0A3N2D0R6"/>
<gene>
    <name evidence="4" type="ORF">EDD28_2781</name>
</gene>
<reference evidence="4 5" key="1">
    <citation type="submission" date="2018-11" db="EMBL/GenBank/DDBJ databases">
        <title>Sequencing the genomes of 1000 actinobacteria strains.</title>
        <authorList>
            <person name="Klenk H.-P."/>
        </authorList>
    </citation>
    <scope>NUCLEOTIDE SEQUENCE [LARGE SCALE GENOMIC DNA]</scope>
    <source>
        <strain evidence="4 5">DSM 13521</strain>
    </source>
</reference>
<feature type="compositionally biased region" description="Low complexity" evidence="1">
    <location>
        <begin position="653"/>
        <end position="697"/>
    </location>
</feature>
<feature type="region of interest" description="Disordered" evidence="1">
    <location>
        <begin position="643"/>
        <end position="697"/>
    </location>
</feature>
<accession>A0A3N2D0R6</accession>
<feature type="domain" description="BIG2" evidence="3">
    <location>
        <begin position="373"/>
        <end position="457"/>
    </location>
</feature>
<evidence type="ECO:0000256" key="1">
    <source>
        <dbReference type="SAM" id="MobiDB-lite"/>
    </source>
</evidence>
<dbReference type="InterPro" id="IPR013783">
    <property type="entry name" value="Ig-like_fold"/>
</dbReference>
<feature type="domain" description="BIG2" evidence="3">
    <location>
        <begin position="281"/>
        <end position="365"/>
    </location>
</feature>